<gene>
    <name evidence="20" type="ORF">SAMN05421663_103161</name>
</gene>
<dbReference type="PANTHER" id="PTHR46382">
    <property type="entry name" value="PHOSPHATIDATE CYTIDYLYLTRANSFERASE"/>
    <property type="match status" value="1"/>
</dbReference>
<evidence type="ECO:0000256" key="7">
    <source>
        <dbReference type="ARBA" id="ARBA00019373"/>
    </source>
</evidence>
<feature type="transmembrane region" description="Helical" evidence="19">
    <location>
        <begin position="171"/>
        <end position="189"/>
    </location>
</feature>
<evidence type="ECO:0000313" key="21">
    <source>
        <dbReference type="Proteomes" id="UP000198666"/>
    </source>
</evidence>
<dbReference type="EMBL" id="FMZB01000003">
    <property type="protein sequence ID" value="SDC62188.1"/>
    <property type="molecule type" value="Genomic_DNA"/>
</dbReference>
<evidence type="ECO:0000256" key="3">
    <source>
        <dbReference type="ARBA" id="ARBA00005119"/>
    </source>
</evidence>
<feature type="transmembrane region" description="Helical" evidence="19">
    <location>
        <begin position="133"/>
        <end position="150"/>
    </location>
</feature>
<keyword evidence="17" id="KW-1208">Phospholipid metabolism</keyword>
<evidence type="ECO:0000256" key="4">
    <source>
        <dbReference type="ARBA" id="ARBA00005189"/>
    </source>
</evidence>
<evidence type="ECO:0000256" key="11">
    <source>
        <dbReference type="ARBA" id="ARBA00022692"/>
    </source>
</evidence>
<evidence type="ECO:0000256" key="15">
    <source>
        <dbReference type="ARBA" id="ARBA00023136"/>
    </source>
</evidence>
<evidence type="ECO:0000256" key="14">
    <source>
        <dbReference type="ARBA" id="ARBA00023098"/>
    </source>
</evidence>
<evidence type="ECO:0000256" key="17">
    <source>
        <dbReference type="ARBA" id="ARBA00023264"/>
    </source>
</evidence>
<dbReference type="PROSITE" id="PS01315">
    <property type="entry name" value="CDS"/>
    <property type="match status" value="1"/>
</dbReference>
<keyword evidence="12 18" id="KW-0548">Nucleotidyltransferase</keyword>
<name>A0A1G6N2V5_9BACI</name>
<evidence type="ECO:0000256" key="10">
    <source>
        <dbReference type="ARBA" id="ARBA00022679"/>
    </source>
</evidence>
<sequence>MVFVLLGKVWFEAFIYLIATIAFIELLRMRKIAKYKVPSVVSVLLLWGLLSPELGMINTIFDIHTNKTDILLFSVILLLSYTVLAKNRFTFEDAGFLLITVVYIGFGFLYFIITRNAPNEVIEGHVVTGLSKFIFVLVVIWATDSGAYFFGRAFGKRKLWPTISPNKTVEGGIGGLILGCIAGVVFHLVSPVSGSVWIVAGVCILIAVFGQLGDMVESAFKRHYLVKDSGKILPGHGGILDRFDSMIFVFPILHLIQFI</sequence>
<evidence type="ECO:0000256" key="5">
    <source>
        <dbReference type="ARBA" id="ARBA00010185"/>
    </source>
</evidence>
<comment type="pathway">
    <text evidence="3 18">Phospholipid metabolism; CDP-diacylglycerol biosynthesis; CDP-diacylglycerol from sn-glycerol 3-phosphate: step 3/3.</text>
</comment>
<dbReference type="Proteomes" id="UP000198666">
    <property type="component" value="Unassembled WGS sequence"/>
</dbReference>
<keyword evidence="8" id="KW-1003">Cell membrane</keyword>
<evidence type="ECO:0000313" key="20">
    <source>
        <dbReference type="EMBL" id="SDC62188.1"/>
    </source>
</evidence>
<evidence type="ECO:0000256" key="12">
    <source>
        <dbReference type="ARBA" id="ARBA00022695"/>
    </source>
</evidence>
<keyword evidence="16" id="KW-0594">Phospholipid biosynthesis</keyword>
<keyword evidence="13 19" id="KW-1133">Transmembrane helix</keyword>
<evidence type="ECO:0000256" key="16">
    <source>
        <dbReference type="ARBA" id="ARBA00023209"/>
    </source>
</evidence>
<evidence type="ECO:0000256" key="1">
    <source>
        <dbReference type="ARBA" id="ARBA00001698"/>
    </source>
</evidence>
<protein>
    <recommendedName>
        <fullName evidence="7 18">Phosphatidate cytidylyltransferase</fullName>
        <ecNumber evidence="6 18">2.7.7.41</ecNumber>
    </recommendedName>
</protein>
<dbReference type="UniPathway" id="UPA00557">
    <property type="reaction ID" value="UER00614"/>
</dbReference>
<dbReference type="AlphaFoldDB" id="A0A1G6N2V5"/>
<dbReference type="InterPro" id="IPR000374">
    <property type="entry name" value="PC_trans"/>
</dbReference>
<keyword evidence="10 18" id="KW-0808">Transferase</keyword>
<dbReference type="GO" id="GO:0016024">
    <property type="term" value="P:CDP-diacylglycerol biosynthetic process"/>
    <property type="evidence" value="ECO:0007669"/>
    <property type="project" value="UniProtKB-UniPathway"/>
</dbReference>
<evidence type="ECO:0000256" key="8">
    <source>
        <dbReference type="ARBA" id="ARBA00022475"/>
    </source>
</evidence>
<dbReference type="Pfam" id="PF01148">
    <property type="entry name" value="CTP_transf_1"/>
    <property type="match status" value="1"/>
</dbReference>
<keyword evidence="11 18" id="KW-0812">Transmembrane</keyword>
<proteinExistence type="inferred from homology"/>
<dbReference type="GO" id="GO:0004605">
    <property type="term" value="F:phosphatidate cytidylyltransferase activity"/>
    <property type="evidence" value="ECO:0007669"/>
    <property type="project" value="UniProtKB-EC"/>
</dbReference>
<keyword evidence="21" id="KW-1185">Reference proteome</keyword>
<evidence type="ECO:0000256" key="13">
    <source>
        <dbReference type="ARBA" id="ARBA00022989"/>
    </source>
</evidence>
<feature type="transmembrane region" description="Helical" evidence="19">
    <location>
        <begin position="39"/>
        <end position="61"/>
    </location>
</feature>
<evidence type="ECO:0000256" key="18">
    <source>
        <dbReference type="RuleBase" id="RU003938"/>
    </source>
</evidence>
<keyword evidence="9" id="KW-0444">Lipid biosynthesis</keyword>
<evidence type="ECO:0000256" key="9">
    <source>
        <dbReference type="ARBA" id="ARBA00022516"/>
    </source>
</evidence>
<evidence type="ECO:0000256" key="6">
    <source>
        <dbReference type="ARBA" id="ARBA00012487"/>
    </source>
</evidence>
<comment type="similarity">
    <text evidence="5 18">Belongs to the CDS family.</text>
</comment>
<reference evidence="21" key="1">
    <citation type="submission" date="2016-10" db="EMBL/GenBank/DDBJ databases">
        <authorList>
            <person name="Varghese N."/>
            <person name="Submissions S."/>
        </authorList>
    </citation>
    <scope>NUCLEOTIDE SEQUENCE [LARGE SCALE GENOMIC DNA]</scope>
    <source>
        <strain evidence="21">DSM 21620</strain>
    </source>
</reference>
<comment type="catalytic activity">
    <reaction evidence="1 18">
        <text>a 1,2-diacyl-sn-glycero-3-phosphate + CTP + H(+) = a CDP-1,2-diacyl-sn-glycerol + diphosphate</text>
        <dbReference type="Rhea" id="RHEA:16229"/>
        <dbReference type="ChEBI" id="CHEBI:15378"/>
        <dbReference type="ChEBI" id="CHEBI:33019"/>
        <dbReference type="ChEBI" id="CHEBI:37563"/>
        <dbReference type="ChEBI" id="CHEBI:58332"/>
        <dbReference type="ChEBI" id="CHEBI:58608"/>
        <dbReference type="EC" id="2.7.7.41"/>
    </reaction>
</comment>
<feature type="transmembrane region" description="Helical" evidence="19">
    <location>
        <begin position="67"/>
        <end position="84"/>
    </location>
</feature>
<organism evidence="20 21">
    <name type="scientific">Terribacillus halophilus</name>
    <dbReference type="NCBI Taxonomy" id="361279"/>
    <lineage>
        <taxon>Bacteria</taxon>
        <taxon>Bacillati</taxon>
        <taxon>Bacillota</taxon>
        <taxon>Bacilli</taxon>
        <taxon>Bacillales</taxon>
        <taxon>Bacillaceae</taxon>
        <taxon>Terribacillus</taxon>
    </lineage>
</organism>
<evidence type="ECO:0000256" key="2">
    <source>
        <dbReference type="ARBA" id="ARBA00004651"/>
    </source>
</evidence>
<accession>A0A1G6N2V5</accession>
<dbReference type="STRING" id="361279.SAMN05421663_103161"/>
<feature type="transmembrane region" description="Helical" evidence="19">
    <location>
        <begin position="195"/>
        <end position="213"/>
    </location>
</feature>
<dbReference type="EC" id="2.7.7.41" evidence="6 18"/>
<dbReference type="GO" id="GO:0005886">
    <property type="term" value="C:plasma membrane"/>
    <property type="evidence" value="ECO:0007669"/>
    <property type="project" value="UniProtKB-SubCell"/>
</dbReference>
<feature type="transmembrane region" description="Helical" evidence="19">
    <location>
        <begin position="6"/>
        <end position="27"/>
    </location>
</feature>
<comment type="pathway">
    <text evidence="4">Lipid metabolism.</text>
</comment>
<comment type="subcellular location">
    <subcellularLocation>
        <location evidence="2">Cell membrane</location>
        <topology evidence="2">Multi-pass membrane protein</topology>
    </subcellularLocation>
</comment>
<evidence type="ECO:0000256" key="19">
    <source>
        <dbReference type="SAM" id="Phobius"/>
    </source>
</evidence>
<keyword evidence="15 19" id="KW-0472">Membrane</keyword>
<feature type="transmembrane region" description="Helical" evidence="19">
    <location>
        <begin position="96"/>
        <end position="113"/>
    </location>
</feature>
<dbReference type="PANTHER" id="PTHR46382:SF1">
    <property type="entry name" value="PHOSPHATIDATE CYTIDYLYLTRANSFERASE"/>
    <property type="match status" value="1"/>
</dbReference>
<keyword evidence="14" id="KW-0443">Lipid metabolism</keyword>